<feature type="compositionally biased region" description="Basic and acidic residues" evidence="1">
    <location>
        <begin position="55"/>
        <end position="83"/>
    </location>
</feature>
<protein>
    <submittedName>
        <fullName evidence="2">Uncharacterized protein</fullName>
    </submittedName>
</protein>
<evidence type="ECO:0000313" key="3">
    <source>
        <dbReference type="Proteomes" id="UP001642464"/>
    </source>
</evidence>
<accession>A0ABP0R6Q7</accession>
<keyword evidence="3" id="KW-1185">Reference proteome</keyword>
<feature type="compositionally biased region" description="Basic and acidic residues" evidence="1">
    <location>
        <begin position="134"/>
        <end position="148"/>
    </location>
</feature>
<dbReference type="EMBL" id="CAXAMM010040696">
    <property type="protein sequence ID" value="CAK9094871.1"/>
    <property type="molecule type" value="Genomic_DNA"/>
</dbReference>
<comment type="caution">
    <text evidence="2">The sequence shown here is derived from an EMBL/GenBank/DDBJ whole genome shotgun (WGS) entry which is preliminary data.</text>
</comment>
<evidence type="ECO:0000256" key="1">
    <source>
        <dbReference type="SAM" id="MobiDB-lite"/>
    </source>
</evidence>
<dbReference type="Proteomes" id="UP001642464">
    <property type="component" value="Unassembled WGS sequence"/>
</dbReference>
<feature type="region of interest" description="Disordered" evidence="1">
    <location>
        <begin position="53"/>
        <end position="83"/>
    </location>
</feature>
<gene>
    <name evidence="2" type="ORF">SCF082_LOCUS44577</name>
</gene>
<reference evidence="2 3" key="1">
    <citation type="submission" date="2024-02" db="EMBL/GenBank/DDBJ databases">
        <authorList>
            <person name="Chen Y."/>
            <person name="Shah S."/>
            <person name="Dougan E. K."/>
            <person name="Thang M."/>
            <person name="Chan C."/>
        </authorList>
    </citation>
    <scope>NUCLEOTIDE SEQUENCE [LARGE SCALE GENOMIC DNA]</scope>
</reference>
<name>A0ABP0R6Q7_9DINO</name>
<feature type="compositionally biased region" description="Basic and acidic residues" evidence="1">
    <location>
        <begin position="111"/>
        <end position="124"/>
    </location>
</feature>
<organism evidence="2 3">
    <name type="scientific">Durusdinium trenchii</name>
    <dbReference type="NCBI Taxonomy" id="1381693"/>
    <lineage>
        <taxon>Eukaryota</taxon>
        <taxon>Sar</taxon>
        <taxon>Alveolata</taxon>
        <taxon>Dinophyceae</taxon>
        <taxon>Suessiales</taxon>
        <taxon>Symbiodiniaceae</taxon>
        <taxon>Durusdinium</taxon>
    </lineage>
</organism>
<feature type="region of interest" description="Disordered" evidence="1">
    <location>
        <begin position="111"/>
        <end position="163"/>
    </location>
</feature>
<proteinExistence type="predicted"/>
<sequence>MAEEGISLNCPCPCKPDSPKSIYETCPSRPEEKVDDDPPPIFEWIIEMPSHKAKHLEQLDSKRASRRSYYDSRHPSKEVSEPNRVLHDHKLATMQAFMKGVNRNPKVLERAVEEKRSEGSDKKKTVSFANFESKVQDDKTQRSFEKPVRSASASRLRWSFSIS</sequence>
<evidence type="ECO:0000313" key="2">
    <source>
        <dbReference type="EMBL" id="CAK9094871.1"/>
    </source>
</evidence>
<feature type="region of interest" description="Disordered" evidence="1">
    <location>
        <begin position="1"/>
        <end position="40"/>
    </location>
</feature>